<comment type="similarity">
    <text evidence="1 4 6">Belongs to the IF-3 family.</text>
</comment>
<dbReference type="EMBL" id="LYXE01000009">
    <property type="protein sequence ID" value="PDW01229.1"/>
    <property type="molecule type" value="Genomic_DNA"/>
</dbReference>
<evidence type="ECO:0000256" key="5">
    <source>
        <dbReference type="NCBIfam" id="TIGR00168"/>
    </source>
</evidence>
<evidence type="ECO:0000256" key="1">
    <source>
        <dbReference type="ARBA" id="ARBA00005439"/>
    </source>
</evidence>
<keyword evidence="4" id="KW-0963">Cytoplasm</keyword>
<gene>
    <name evidence="4" type="primary">infC</name>
    <name evidence="10" type="ORF">A9Q02_07265</name>
</gene>
<accession>A0A2H3L3G4</accession>
<dbReference type="AlphaFoldDB" id="A0A2H3L3G4"/>
<dbReference type="GO" id="GO:0005829">
    <property type="term" value="C:cytosol"/>
    <property type="evidence" value="ECO:0007669"/>
    <property type="project" value="TreeGrafter"/>
</dbReference>
<comment type="subunit">
    <text evidence="4 6">Monomer.</text>
</comment>
<name>A0A2H3L3G4_9CHLR</name>
<evidence type="ECO:0000259" key="9">
    <source>
        <dbReference type="Pfam" id="PF05198"/>
    </source>
</evidence>
<dbReference type="InterPro" id="IPR036787">
    <property type="entry name" value="T_IF-3_N_sf"/>
</dbReference>
<organism evidence="10 11">
    <name type="scientific">Candidatus Chloroploca asiatica</name>
    <dbReference type="NCBI Taxonomy" id="1506545"/>
    <lineage>
        <taxon>Bacteria</taxon>
        <taxon>Bacillati</taxon>
        <taxon>Chloroflexota</taxon>
        <taxon>Chloroflexia</taxon>
        <taxon>Chloroflexales</taxon>
        <taxon>Chloroflexineae</taxon>
        <taxon>Oscillochloridaceae</taxon>
        <taxon>Candidatus Chloroploca</taxon>
    </lineage>
</organism>
<dbReference type="SUPFAM" id="SSF55200">
    <property type="entry name" value="Translation initiation factor IF3, C-terminal domain"/>
    <property type="match status" value="1"/>
</dbReference>
<feature type="domain" description="Translation initiation factor 3 N-terminal" evidence="9">
    <location>
        <begin position="7"/>
        <end position="76"/>
    </location>
</feature>
<dbReference type="NCBIfam" id="TIGR00168">
    <property type="entry name" value="infC"/>
    <property type="match status" value="1"/>
</dbReference>
<evidence type="ECO:0000256" key="7">
    <source>
        <dbReference type="SAM" id="MobiDB-lite"/>
    </source>
</evidence>
<evidence type="ECO:0000256" key="3">
    <source>
        <dbReference type="ARBA" id="ARBA00022917"/>
    </source>
</evidence>
<reference evidence="10 11" key="1">
    <citation type="submission" date="2016-05" db="EMBL/GenBank/DDBJ databases">
        <authorList>
            <person name="Lavstsen T."/>
            <person name="Jespersen J.S."/>
        </authorList>
    </citation>
    <scope>NUCLEOTIDE SEQUENCE [LARGE SCALE GENOMIC DNA]</scope>
    <source>
        <strain evidence="10 11">B7-9</strain>
    </source>
</reference>
<dbReference type="PANTHER" id="PTHR10938:SF0">
    <property type="entry name" value="TRANSLATION INITIATION FACTOR IF-3, MITOCHONDRIAL"/>
    <property type="match status" value="1"/>
</dbReference>
<dbReference type="Proteomes" id="UP000220922">
    <property type="component" value="Unassembled WGS sequence"/>
</dbReference>
<evidence type="ECO:0000256" key="2">
    <source>
        <dbReference type="ARBA" id="ARBA00022540"/>
    </source>
</evidence>
<feature type="compositionally biased region" description="Acidic residues" evidence="7">
    <location>
        <begin position="202"/>
        <end position="260"/>
    </location>
</feature>
<keyword evidence="11" id="KW-1185">Reference proteome</keyword>
<dbReference type="InterPro" id="IPR019815">
    <property type="entry name" value="Translation_initiation_fac_3_C"/>
</dbReference>
<dbReference type="GO" id="GO:0003743">
    <property type="term" value="F:translation initiation factor activity"/>
    <property type="evidence" value="ECO:0007669"/>
    <property type="project" value="UniProtKB-UniRule"/>
</dbReference>
<dbReference type="InterPro" id="IPR019813">
    <property type="entry name" value="Translation_initiation_fac3_CS"/>
</dbReference>
<comment type="subcellular location">
    <subcellularLocation>
        <location evidence="4 6">Cytoplasm</location>
    </subcellularLocation>
</comment>
<dbReference type="SUPFAM" id="SSF54364">
    <property type="entry name" value="Translation initiation factor IF3, N-terminal domain"/>
    <property type="match status" value="1"/>
</dbReference>
<dbReference type="InterPro" id="IPR036788">
    <property type="entry name" value="T_IF-3_C_sf"/>
</dbReference>
<evidence type="ECO:0000313" key="11">
    <source>
        <dbReference type="Proteomes" id="UP000220922"/>
    </source>
</evidence>
<dbReference type="GO" id="GO:0032790">
    <property type="term" value="P:ribosome disassembly"/>
    <property type="evidence" value="ECO:0007669"/>
    <property type="project" value="TreeGrafter"/>
</dbReference>
<keyword evidence="3 4" id="KW-0648">Protein biosynthesis</keyword>
<dbReference type="Gene3D" id="3.10.20.80">
    <property type="entry name" value="Translation initiation factor 3 (IF-3), N-terminal domain"/>
    <property type="match status" value="1"/>
</dbReference>
<dbReference type="FunFam" id="3.30.110.10:FF:000001">
    <property type="entry name" value="Translation initiation factor IF-3"/>
    <property type="match status" value="1"/>
</dbReference>
<dbReference type="HAMAP" id="MF_00080">
    <property type="entry name" value="IF_3"/>
    <property type="match status" value="1"/>
</dbReference>
<comment type="function">
    <text evidence="4 6">IF-3 binds to the 30S ribosomal subunit and shifts the equilibrium between 70S ribosomes and their 50S and 30S subunits in favor of the free subunits, thus enhancing the availability of 30S subunits on which protein synthesis initiation begins.</text>
</comment>
<dbReference type="InterPro" id="IPR001288">
    <property type="entry name" value="Translation_initiation_fac_3"/>
</dbReference>
<dbReference type="Pfam" id="PF00707">
    <property type="entry name" value="IF3_C"/>
    <property type="match status" value="1"/>
</dbReference>
<proteinExistence type="inferred from homology"/>
<dbReference type="InterPro" id="IPR019814">
    <property type="entry name" value="Translation_initiation_fac_3_N"/>
</dbReference>
<evidence type="ECO:0000256" key="6">
    <source>
        <dbReference type="RuleBase" id="RU000646"/>
    </source>
</evidence>
<dbReference type="GO" id="GO:0016020">
    <property type="term" value="C:membrane"/>
    <property type="evidence" value="ECO:0007669"/>
    <property type="project" value="TreeGrafter"/>
</dbReference>
<feature type="region of interest" description="Disordered" evidence="7">
    <location>
        <begin position="184"/>
        <end position="260"/>
    </location>
</feature>
<keyword evidence="2 4" id="KW-0396">Initiation factor</keyword>
<evidence type="ECO:0000313" key="10">
    <source>
        <dbReference type="EMBL" id="PDW01229.1"/>
    </source>
</evidence>
<evidence type="ECO:0000259" key="8">
    <source>
        <dbReference type="Pfam" id="PF00707"/>
    </source>
</evidence>
<dbReference type="PANTHER" id="PTHR10938">
    <property type="entry name" value="TRANSLATION INITIATION FACTOR IF-3"/>
    <property type="match status" value="1"/>
</dbReference>
<dbReference type="Pfam" id="PF05198">
    <property type="entry name" value="IF3_N"/>
    <property type="match status" value="1"/>
</dbReference>
<dbReference type="GO" id="GO:0043022">
    <property type="term" value="F:ribosome binding"/>
    <property type="evidence" value="ECO:0007669"/>
    <property type="project" value="UniProtKB-ARBA"/>
</dbReference>
<dbReference type="PROSITE" id="PS00938">
    <property type="entry name" value="IF3"/>
    <property type="match status" value="1"/>
</dbReference>
<dbReference type="FunFam" id="3.10.20.80:FF:000001">
    <property type="entry name" value="Translation initiation factor IF-3"/>
    <property type="match status" value="1"/>
</dbReference>
<sequence length="260" mass="29814">MRERFRINNRIRAREVRLIDENGTQVGIVSVREAIMMAEERGFDLVEVAPNAVPPVCRLLDYGKFRYEQSKKEREARKNQKQSELKQIRLMPKTDDHDLATKANQAKKFLLAGDKVKFNVRFRGREMAHPEIGRKMLEAVAEQLRDIAVVEQKPLMEGRVLSLLVAPNAKVLKAAQQAQKAKIAQSKAHTKTDELGQSEAPVEVEVDDELLEGEDLDDGDLDDEGFDDDEFDEEDFDDDDLDDDDLDEDDEDEEEEDRRS</sequence>
<dbReference type="Gene3D" id="3.30.110.10">
    <property type="entry name" value="Translation initiation factor 3 (IF-3), C-terminal domain"/>
    <property type="match status" value="1"/>
</dbReference>
<protein>
    <recommendedName>
        <fullName evidence="4 5">Translation initiation factor IF-3</fullName>
    </recommendedName>
</protein>
<feature type="domain" description="Translation initiation factor 3 C-terminal" evidence="8">
    <location>
        <begin position="84"/>
        <end position="168"/>
    </location>
</feature>
<evidence type="ECO:0000256" key="4">
    <source>
        <dbReference type="HAMAP-Rule" id="MF_00080"/>
    </source>
</evidence>
<dbReference type="OrthoDB" id="9806014at2"/>
<comment type="caution">
    <text evidence="10">The sequence shown here is derived from an EMBL/GenBank/DDBJ whole genome shotgun (WGS) entry which is preliminary data.</text>
</comment>